<dbReference type="Proteomes" id="UP000245370">
    <property type="component" value="Unassembled WGS sequence"/>
</dbReference>
<dbReference type="EMBL" id="QFRJ01000015">
    <property type="protein sequence ID" value="PWH81875.1"/>
    <property type="molecule type" value="Genomic_DNA"/>
</dbReference>
<evidence type="ECO:0000313" key="1">
    <source>
        <dbReference type="EMBL" id="PWH81875.1"/>
    </source>
</evidence>
<reference evidence="1 2" key="2">
    <citation type="submission" date="2018-05" db="EMBL/GenBank/DDBJ databases">
        <authorList>
            <person name="Lanie J.A."/>
            <person name="Ng W.-L."/>
            <person name="Kazmierczak K.M."/>
            <person name="Andrzejewski T.M."/>
            <person name="Davidsen T.M."/>
            <person name="Wayne K.J."/>
            <person name="Tettelin H."/>
            <person name="Glass J.I."/>
            <person name="Rusch D."/>
            <person name="Podicherti R."/>
            <person name="Tsui H.-C.T."/>
            <person name="Winkler M.E."/>
        </authorList>
    </citation>
    <scope>NUCLEOTIDE SEQUENCE [LARGE SCALE GENOMIC DNA]</scope>
    <source>
        <strain evidence="1 2">C305</strain>
    </source>
</reference>
<protein>
    <submittedName>
        <fullName evidence="1">Uncharacterized protein</fullName>
    </submittedName>
</protein>
<evidence type="ECO:0000313" key="2">
    <source>
        <dbReference type="Proteomes" id="UP000245370"/>
    </source>
</evidence>
<comment type="caution">
    <text evidence="1">The sequence shown here is derived from an EMBL/GenBank/DDBJ whole genome shotgun (WGS) entry which is preliminary data.</text>
</comment>
<dbReference type="AlphaFoldDB" id="A0A2U2X265"/>
<keyword evidence="2" id="KW-1185">Reference proteome</keyword>
<proteinExistence type="predicted"/>
<sequence>MKRQLKHSLILLFFITLNTSCGKSNNDICDPDQICYTQKPDELYIKVELSNNPNSEAIEVKLYKGYIDDGELYDTFFTTENTVYYLMPEGERYSVTAKYKDGNDYILVVDSEKLRSESYENCEETCYDWDEEIVLDLKLK</sequence>
<organism evidence="1 2">
    <name type="scientific">Brumimicrobium oceani</name>
    <dbReference type="NCBI Taxonomy" id="2100725"/>
    <lineage>
        <taxon>Bacteria</taxon>
        <taxon>Pseudomonadati</taxon>
        <taxon>Bacteroidota</taxon>
        <taxon>Flavobacteriia</taxon>
        <taxon>Flavobacteriales</taxon>
        <taxon>Crocinitomicaceae</taxon>
        <taxon>Brumimicrobium</taxon>
    </lineage>
</organism>
<name>A0A2U2X265_9FLAO</name>
<reference evidence="1 2" key="1">
    <citation type="submission" date="2018-05" db="EMBL/GenBank/DDBJ databases">
        <title>Brumimicrobium oceani sp. nov., isolated from coastal sediment.</title>
        <authorList>
            <person name="Kou Y."/>
        </authorList>
    </citation>
    <scope>NUCLEOTIDE SEQUENCE [LARGE SCALE GENOMIC DNA]</scope>
    <source>
        <strain evidence="1 2">C305</strain>
    </source>
</reference>
<accession>A0A2U2X265</accession>
<gene>
    <name evidence="1" type="ORF">DIT68_14380</name>
</gene>
<dbReference type="OrthoDB" id="1467535at2"/>
<dbReference type="RefSeq" id="WP_109360518.1">
    <property type="nucleotide sequence ID" value="NZ_QFRJ01000015.1"/>
</dbReference>